<gene>
    <name evidence="1" type="ORF">AA0228_0753</name>
</gene>
<dbReference type="Proteomes" id="UP001061070">
    <property type="component" value="Unassembled WGS sequence"/>
</dbReference>
<reference evidence="1" key="1">
    <citation type="submission" date="2013-04" db="EMBL/GenBank/DDBJ databases">
        <title>The genome sequencing project of 58 acetic acid bacteria.</title>
        <authorList>
            <person name="Okamoto-Kainuma A."/>
            <person name="Ishikawa M."/>
            <person name="Umino S."/>
            <person name="Koizumi Y."/>
            <person name="Shiwa Y."/>
            <person name="Yoshikawa H."/>
            <person name="Matsutani M."/>
            <person name="Matsushita K."/>
        </authorList>
    </citation>
    <scope>NUCLEOTIDE SEQUENCE</scope>
    <source>
        <strain evidence="1">NRIC 0228</strain>
    </source>
</reference>
<evidence type="ECO:0000313" key="1">
    <source>
        <dbReference type="EMBL" id="GBR09671.1"/>
    </source>
</evidence>
<comment type="caution">
    <text evidence="1">The sequence shown here is derived from an EMBL/GenBank/DDBJ whole genome shotgun (WGS) entry which is preliminary data.</text>
</comment>
<name>A0ABQ0Q988_9PROT</name>
<accession>A0ABQ0Q988</accession>
<keyword evidence="2" id="KW-1185">Reference proteome</keyword>
<protein>
    <submittedName>
        <fullName evidence="1">Uncharacterized protein</fullName>
    </submittedName>
</protein>
<organism evidence="1 2">
    <name type="scientific">Gluconobacter frateurii NRIC 0228</name>
    <dbReference type="NCBI Taxonomy" id="1307946"/>
    <lineage>
        <taxon>Bacteria</taxon>
        <taxon>Pseudomonadati</taxon>
        <taxon>Pseudomonadota</taxon>
        <taxon>Alphaproteobacteria</taxon>
        <taxon>Acetobacterales</taxon>
        <taxon>Acetobacteraceae</taxon>
        <taxon>Gluconobacter</taxon>
    </lineage>
</organism>
<dbReference type="RefSeq" id="WP_244902158.1">
    <property type="nucleotide sequence ID" value="NZ_BAQW01000004.1"/>
</dbReference>
<sequence length="55" mass="6249">MKSRYRERVNMACLDGTSPFDFPDVPVMDGINHPNDISHPERQAGVLRFERAAGF</sequence>
<dbReference type="EMBL" id="BAQW01000004">
    <property type="protein sequence ID" value="GBR09671.1"/>
    <property type="molecule type" value="Genomic_DNA"/>
</dbReference>
<proteinExistence type="predicted"/>
<evidence type="ECO:0000313" key="2">
    <source>
        <dbReference type="Proteomes" id="UP001061070"/>
    </source>
</evidence>